<protein>
    <submittedName>
        <fullName evidence="2">Uncharacterized protein</fullName>
    </submittedName>
</protein>
<feature type="compositionally biased region" description="Low complexity" evidence="1">
    <location>
        <begin position="131"/>
        <end position="140"/>
    </location>
</feature>
<sequence length="140" mass="14033">MSGVADAKLVEELRLLLDAAAERAEPWLHRVAAAEDGHDPAACGWCPLCNAVALARGDRSQLASRAAEHVAGLIAVLRAALVEADAKAGRGGAAGGAGGPFGAGPDPAGPDPAGPDGAGPAEERVARPRVQRVPVVRKPC</sequence>
<evidence type="ECO:0000313" key="2">
    <source>
        <dbReference type="EMBL" id="ATE53044.1"/>
    </source>
</evidence>
<proteinExistence type="predicted"/>
<keyword evidence="3" id="KW-1185">Reference proteome</keyword>
<name>A0A290Z221_9PSEU</name>
<gene>
    <name evidence="2" type="ORF">CNX65_06880</name>
</gene>
<dbReference type="Proteomes" id="UP000218505">
    <property type="component" value="Chromosome"/>
</dbReference>
<dbReference type="AlphaFoldDB" id="A0A290Z221"/>
<dbReference type="EMBL" id="CP023445">
    <property type="protein sequence ID" value="ATE53044.1"/>
    <property type="molecule type" value="Genomic_DNA"/>
</dbReference>
<evidence type="ECO:0000256" key="1">
    <source>
        <dbReference type="SAM" id="MobiDB-lite"/>
    </source>
</evidence>
<evidence type="ECO:0000313" key="3">
    <source>
        <dbReference type="Proteomes" id="UP000218505"/>
    </source>
</evidence>
<feature type="compositionally biased region" description="Gly residues" evidence="1">
    <location>
        <begin position="89"/>
        <end position="102"/>
    </location>
</feature>
<organism evidence="2 3">
    <name type="scientific">Actinosynnema pretiosum</name>
    <dbReference type="NCBI Taxonomy" id="42197"/>
    <lineage>
        <taxon>Bacteria</taxon>
        <taxon>Bacillati</taxon>
        <taxon>Actinomycetota</taxon>
        <taxon>Actinomycetes</taxon>
        <taxon>Pseudonocardiales</taxon>
        <taxon>Pseudonocardiaceae</taxon>
        <taxon>Actinosynnema</taxon>
    </lineage>
</organism>
<reference evidence="2" key="1">
    <citation type="submission" date="2017-09" db="EMBL/GenBank/DDBJ databases">
        <title>Complete Genome Sequence of ansamitocin-producing Bacterium Actinosynnema pretiosum X47.</title>
        <authorList>
            <person name="Cao G."/>
            <person name="Zong G."/>
            <person name="Zhong C."/>
            <person name="Fu J."/>
        </authorList>
    </citation>
    <scope>NUCLEOTIDE SEQUENCE [LARGE SCALE GENOMIC DNA]</scope>
    <source>
        <strain evidence="2">X47</strain>
    </source>
</reference>
<feature type="region of interest" description="Disordered" evidence="1">
    <location>
        <begin position="88"/>
        <end position="140"/>
    </location>
</feature>
<accession>A0A290Z221</accession>
<dbReference type="KEGG" id="apre:CNX65_06880"/>